<accession>A0A5B7CI12</accession>
<organism evidence="2 3">
    <name type="scientific">Portunus trituberculatus</name>
    <name type="common">Swimming crab</name>
    <name type="synonym">Neptunus trituberculatus</name>
    <dbReference type="NCBI Taxonomy" id="210409"/>
    <lineage>
        <taxon>Eukaryota</taxon>
        <taxon>Metazoa</taxon>
        <taxon>Ecdysozoa</taxon>
        <taxon>Arthropoda</taxon>
        <taxon>Crustacea</taxon>
        <taxon>Multicrustacea</taxon>
        <taxon>Malacostraca</taxon>
        <taxon>Eumalacostraca</taxon>
        <taxon>Eucarida</taxon>
        <taxon>Decapoda</taxon>
        <taxon>Pleocyemata</taxon>
        <taxon>Brachyura</taxon>
        <taxon>Eubrachyura</taxon>
        <taxon>Portunoidea</taxon>
        <taxon>Portunidae</taxon>
        <taxon>Portuninae</taxon>
        <taxon>Portunus</taxon>
    </lineage>
</organism>
<reference evidence="2 3" key="1">
    <citation type="submission" date="2019-05" db="EMBL/GenBank/DDBJ databases">
        <title>Another draft genome of Portunus trituberculatus and its Hox gene families provides insights of decapod evolution.</title>
        <authorList>
            <person name="Jeong J.-H."/>
            <person name="Song I."/>
            <person name="Kim S."/>
            <person name="Choi T."/>
            <person name="Kim D."/>
            <person name="Ryu S."/>
            <person name="Kim W."/>
        </authorList>
    </citation>
    <scope>NUCLEOTIDE SEQUENCE [LARGE SCALE GENOMIC DNA]</scope>
    <source>
        <tissue evidence="2">Muscle</tissue>
    </source>
</reference>
<keyword evidence="3" id="KW-1185">Reference proteome</keyword>
<dbReference type="EMBL" id="VSRR010000049">
    <property type="protein sequence ID" value="MPC08925.1"/>
    <property type="molecule type" value="Genomic_DNA"/>
</dbReference>
<comment type="caution">
    <text evidence="2">The sequence shown here is derived from an EMBL/GenBank/DDBJ whole genome shotgun (WGS) entry which is preliminary data.</text>
</comment>
<dbReference type="AlphaFoldDB" id="A0A5B7CI12"/>
<feature type="region of interest" description="Disordered" evidence="1">
    <location>
        <begin position="1"/>
        <end position="39"/>
    </location>
</feature>
<protein>
    <submittedName>
        <fullName evidence="2">Uncharacterized protein</fullName>
    </submittedName>
</protein>
<evidence type="ECO:0000313" key="2">
    <source>
        <dbReference type="EMBL" id="MPC08925.1"/>
    </source>
</evidence>
<dbReference type="Proteomes" id="UP000324222">
    <property type="component" value="Unassembled WGS sequence"/>
</dbReference>
<proteinExistence type="predicted"/>
<evidence type="ECO:0000256" key="1">
    <source>
        <dbReference type="SAM" id="MobiDB-lite"/>
    </source>
</evidence>
<evidence type="ECO:0000313" key="3">
    <source>
        <dbReference type="Proteomes" id="UP000324222"/>
    </source>
</evidence>
<gene>
    <name evidence="2" type="ORF">E2C01_001522</name>
</gene>
<sequence length="92" mass="10028">MRKKTVSCQDGGECTQTLSNTDTRRPVRASPGLNNDSVSQDYPTLNFIHEWMSWNESCLATASTALPHPAPGMLATSVTPTTPTSLHLTPLW</sequence>
<name>A0A5B7CI12_PORTR</name>